<gene>
    <name evidence="1" type="ORF">MKP09_22770</name>
</gene>
<dbReference type="EMBL" id="JAKWBL010000004">
    <property type="protein sequence ID" value="MCH5600535.1"/>
    <property type="molecule type" value="Genomic_DNA"/>
</dbReference>
<organism evidence="1 2">
    <name type="scientific">Niabella ginsengisoli</name>
    <dbReference type="NCBI Taxonomy" id="522298"/>
    <lineage>
        <taxon>Bacteria</taxon>
        <taxon>Pseudomonadati</taxon>
        <taxon>Bacteroidota</taxon>
        <taxon>Chitinophagia</taxon>
        <taxon>Chitinophagales</taxon>
        <taxon>Chitinophagaceae</taxon>
        <taxon>Niabella</taxon>
    </lineage>
</organism>
<accession>A0ABS9SQ81</accession>
<reference evidence="1 2" key="1">
    <citation type="submission" date="2022-02" db="EMBL/GenBank/DDBJ databases">
        <authorList>
            <person name="Min J."/>
        </authorList>
    </citation>
    <scope>NUCLEOTIDE SEQUENCE [LARGE SCALE GENOMIC DNA]</scope>
    <source>
        <strain evidence="1 2">GR10-1</strain>
    </source>
</reference>
<sequence>MDNEKKIAALEAVKEIKDGMTIGLGTGSTAYYAIHAVGEMVKKACNFKLYPRLNKPGKCLWNWAYQWLILIQSTRLI</sequence>
<proteinExistence type="predicted"/>
<comment type="caution">
    <text evidence="1">The sequence shown here is derived from an EMBL/GenBank/DDBJ whole genome shotgun (WGS) entry which is preliminary data.</text>
</comment>
<evidence type="ECO:0000313" key="1">
    <source>
        <dbReference type="EMBL" id="MCH5600535.1"/>
    </source>
</evidence>
<evidence type="ECO:0008006" key="3">
    <source>
        <dbReference type="Google" id="ProtNLM"/>
    </source>
</evidence>
<dbReference type="SUPFAM" id="SSF100950">
    <property type="entry name" value="NagB/RpiA/CoA transferase-like"/>
    <property type="match status" value="1"/>
</dbReference>
<dbReference type="InterPro" id="IPR037171">
    <property type="entry name" value="NagB/RpiA_transferase-like"/>
</dbReference>
<dbReference type="Gene3D" id="3.40.50.1360">
    <property type="match status" value="1"/>
</dbReference>
<dbReference type="RefSeq" id="WP_240832782.1">
    <property type="nucleotide sequence ID" value="NZ_JAKWBL010000004.1"/>
</dbReference>
<evidence type="ECO:0000313" key="2">
    <source>
        <dbReference type="Proteomes" id="UP001202248"/>
    </source>
</evidence>
<protein>
    <recommendedName>
        <fullName evidence="3">Ribose 5-phosphate isomerase A</fullName>
    </recommendedName>
</protein>
<dbReference type="Proteomes" id="UP001202248">
    <property type="component" value="Unassembled WGS sequence"/>
</dbReference>
<keyword evidence="2" id="KW-1185">Reference proteome</keyword>
<name>A0ABS9SQ81_9BACT</name>